<evidence type="ECO:0000256" key="1">
    <source>
        <dbReference type="SAM" id="MobiDB-lite"/>
    </source>
</evidence>
<evidence type="ECO:0000256" key="2">
    <source>
        <dbReference type="SAM" id="Phobius"/>
    </source>
</evidence>
<protein>
    <recommendedName>
        <fullName evidence="4">DUF4349 domain-containing protein</fullName>
    </recommendedName>
</protein>
<feature type="domain" description="DUF4349" evidence="4">
    <location>
        <begin position="88"/>
        <end position="298"/>
    </location>
</feature>
<sequence>MTSPSSLPRFLSSRRTAAAASAAALFALAACSGAGGSGGDESSADAGGSLAGDVPMSEQDGDLSAARNGLVAEDAAGAPKEAPDVEKAIISTGNVALESKDVEKAAFDVQQVVDEHGGEITDHKTSTDDEGEVRHARMVIRVPAEKFHAAFADLEQAADLTSSSSTSEDVTTQVIDNQVRIRAQRRSIQRIEVLLDRAQSIRDIMSIETQLTRRQADLDSLEQRQAYLQDQTSMSTITVSIERTAEEPRTEKEEDESGFVAGLSDGWDGLKAFGTWTGERAGNLLPFAGIGLLIGVPTWLLVRGAVRRRPKAPAATS</sequence>
<keyword evidence="2" id="KW-1133">Transmembrane helix</keyword>
<keyword evidence="6" id="KW-1185">Reference proteome</keyword>
<feature type="compositionally biased region" description="Low complexity" evidence="1">
    <location>
        <begin position="40"/>
        <end position="53"/>
    </location>
</feature>
<evidence type="ECO:0000313" key="6">
    <source>
        <dbReference type="Proteomes" id="UP000530424"/>
    </source>
</evidence>
<keyword evidence="2" id="KW-0812">Transmembrane</keyword>
<evidence type="ECO:0000256" key="3">
    <source>
        <dbReference type="SAM" id="SignalP"/>
    </source>
</evidence>
<dbReference type="InterPro" id="IPR025645">
    <property type="entry name" value="DUF4349"/>
</dbReference>
<name>A0A853BXQ9_9ACTN</name>
<proteinExistence type="predicted"/>
<dbReference type="Proteomes" id="UP000530424">
    <property type="component" value="Unassembled WGS sequence"/>
</dbReference>
<keyword evidence="3" id="KW-0732">Signal</keyword>
<feature type="transmembrane region" description="Helical" evidence="2">
    <location>
        <begin position="284"/>
        <end position="302"/>
    </location>
</feature>
<dbReference type="RefSeq" id="WP_179666537.1">
    <property type="nucleotide sequence ID" value="NZ_JACCFP010000001.1"/>
</dbReference>
<dbReference type="EMBL" id="JACCFP010000001">
    <property type="protein sequence ID" value="NYI99914.1"/>
    <property type="molecule type" value="Genomic_DNA"/>
</dbReference>
<feature type="chain" id="PRO_5038678811" description="DUF4349 domain-containing protein" evidence="3">
    <location>
        <begin position="30"/>
        <end position="317"/>
    </location>
</feature>
<organism evidence="5 6">
    <name type="scientific">Nocardioides thalensis</name>
    <dbReference type="NCBI Taxonomy" id="1914755"/>
    <lineage>
        <taxon>Bacteria</taxon>
        <taxon>Bacillati</taxon>
        <taxon>Actinomycetota</taxon>
        <taxon>Actinomycetes</taxon>
        <taxon>Propionibacteriales</taxon>
        <taxon>Nocardioidaceae</taxon>
        <taxon>Nocardioides</taxon>
    </lineage>
</organism>
<keyword evidence="2" id="KW-0472">Membrane</keyword>
<accession>A0A853BXQ9</accession>
<dbReference type="AlphaFoldDB" id="A0A853BXQ9"/>
<feature type="region of interest" description="Disordered" evidence="1">
    <location>
        <begin position="33"/>
        <end position="63"/>
    </location>
</feature>
<reference evidence="5 6" key="1">
    <citation type="submission" date="2020-07" db="EMBL/GenBank/DDBJ databases">
        <title>Sequencing the genomes of 1000 actinobacteria strains.</title>
        <authorList>
            <person name="Klenk H.-P."/>
        </authorList>
    </citation>
    <scope>NUCLEOTIDE SEQUENCE [LARGE SCALE GENOMIC DNA]</scope>
    <source>
        <strain evidence="5 6">DSM 103833</strain>
    </source>
</reference>
<feature type="signal peptide" evidence="3">
    <location>
        <begin position="1"/>
        <end position="29"/>
    </location>
</feature>
<dbReference type="Pfam" id="PF14257">
    <property type="entry name" value="DUF4349"/>
    <property type="match status" value="1"/>
</dbReference>
<gene>
    <name evidence="5" type="ORF">HNR19_000613</name>
</gene>
<evidence type="ECO:0000259" key="4">
    <source>
        <dbReference type="Pfam" id="PF14257"/>
    </source>
</evidence>
<comment type="caution">
    <text evidence="5">The sequence shown here is derived from an EMBL/GenBank/DDBJ whole genome shotgun (WGS) entry which is preliminary data.</text>
</comment>
<evidence type="ECO:0000313" key="5">
    <source>
        <dbReference type="EMBL" id="NYI99914.1"/>
    </source>
</evidence>